<reference evidence="1 2" key="1">
    <citation type="journal article" date="2008" name="Proc. Natl. Acad. Sci. U.S.A.">
        <title>Niche adaptation and genome expansion in the chlorophyll d-producing cyanobacterium Acaryochloris marina.</title>
        <authorList>
            <person name="Swingley W.D."/>
            <person name="Chen M."/>
            <person name="Cheung P.C."/>
            <person name="Conrad A.L."/>
            <person name="Dejesa L.C."/>
            <person name="Hao J."/>
            <person name="Honchak B.M."/>
            <person name="Karbach L.E."/>
            <person name="Kurdoglu A."/>
            <person name="Lahiri S."/>
            <person name="Mastrian S.D."/>
            <person name="Miyashita H."/>
            <person name="Page L."/>
            <person name="Ramakrishna P."/>
            <person name="Satoh S."/>
            <person name="Sattley W.M."/>
            <person name="Shimada Y."/>
            <person name="Taylor H.L."/>
            <person name="Tomo T."/>
            <person name="Tsuchiya T."/>
            <person name="Wang Z.T."/>
            <person name="Raymond J."/>
            <person name="Mimuro M."/>
            <person name="Blankenship R.E."/>
            <person name="Touchman J.W."/>
        </authorList>
    </citation>
    <scope>NUCLEOTIDE SEQUENCE [LARGE SCALE GENOMIC DNA]</scope>
    <source>
        <strain evidence="2">MBIC 11017</strain>
    </source>
</reference>
<dbReference type="Proteomes" id="UP000000268">
    <property type="component" value="Chromosome"/>
</dbReference>
<dbReference type="KEGG" id="amr:AM1_3275"/>
<dbReference type="AlphaFoldDB" id="B0CFW5"/>
<dbReference type="OrthoDB" id="3618826at2"/>
<dbReference type="HOGENOM" id="CLU_1607259_0_0_3"/>
<organism evidence="1 2">
    <name type="scientific">Acaryochloris marina (strain MBIC 11017)</name>
    <dbReference type="NCBI Taxonomy" id="329726"/>
    <lineage>
        <taxon>Bacteria</taxon>
        <taxon>Bacillati</taxon>
        <taxon>Cyanobacteriota</taxon>
        <taxon>Cyanophyceae</taxon>
        <taxon>Acaryochloridales</taxon>
        <taxon>Acaryochloridaceae</taxon>
        <taxon>Acaryochloris</taxon>
    </lineage>
</organism>
<dbReference type="STRING" id="329726.AM1_3275"/>
<dbReference type="eggNOG" id="ENOG5033B2R">
    <property type="taxonomic scope" value="Bacteria"/>
</dbReference>
<gene>
    <name evidence="1" type="ordered locus">AM1_3275</name>
</gene>
<dbReference type="RefSeq" id="WP_012163677.1">
    <property type="nucleotide sequence ID" value="NC_009925.1"/>
</dbReference>
<name>B0CFW5_ACAM1</name>
<proteinExistence type="predicted"/>
<evidence type="ECO:0000313" key="2">
    <source>
        <dbReference type="Proteomes" id="UP000000268"/>
    </source>
</evidence>
<protein>
    <submittedName>
        <fullName evidence="1">Uncharacterized protein</fullName>
    </submittedName>
</protein>
<evidence type="ECO:0000313" key="1">
    <source>
        <dbReference type="EMBL" id="ABW28269.1"/>
    </source>
</evidence>
<sequence length="165" mass="18631">MGSQPYYYFCEFQEDADIALQQLRQHEFEQGRYYPAATHLDFPPNPASVACGAQHSSVEEAFKAGGPEGTGSILDIQRISTTPEQMTSSPLPTEFLLRFFRTETPTRDMVESIIIREELIDEDDIDPLDAWDDFADLVWTPGGCHFVVYADDQPSEIFFMGYVSG</sequence>
<accession>B0CFW5</accession>
<keyword evidence="2" id="KW-1185">Reference proteome</keyword>
<dbReference type="EMBL" id="CP000828">
    <property type="protein sequence ID" value="ABW28269.1"/>
    <property type="molecule type" value="Genomic_DNA"/>
</dbReference>